<dbReference type="InterPro" id="IPR025633">
    <property type="entry name" value="DUF4291"/>
</dbReference>
<name>A0A2W2ADD6_9BACT</name>
<dbReference type="Proteomes" id="UP000248745">
    <property type="component" value="Unassembled WGS sequence"/>
</dbReference>
<dbReference type="PANTHER" id="PTHR38567">
    <property type="entry name" value="DUF4291 DOMAIN-CONTAINING PROTEIN"/>
    <property type="match status" value="1"/>
</dbReference>
<dbReference type="EMBL" id="QKTW01000022">
    <property type="protein sequence ID" value="PZF71652.1"/>
    <property type="molecule type" value="Genomic_DNA"/>
</dbReference>
<evidence type="ECO:0000313" key="1">
    <source>
        <dbReference type="EMBL" id="PZF71652.1"/>
    </source>
</evidence>
<dbReference type="RefSeq" id="WP_111000026.1">
    <property type="nucleotide sequence ID" value="NZ_QKTW01000022.1"/>
</dbReference>
<dbReference type="AlphaFoldDB" id="A0A2W2ADD6"/>
<proteinExistence type="predicted"/>
<evidence type="ECO:0000313" key="2">
    <source>
        <dbReference type="Proteomes" id="UP000248745"/>
    </source>
</evidence>
<dbReference type="OrthoDB" id="65842at2"/>
<sequence length="218" mass="25807">MKIEIENYESSLLHLPNAGKQIIGHEQLDEIVVYQAYNNSIANYTVANQKLGGSKFSYERMSWIKPNFLWMMFRCGWAEKENQERVLALWMKKSFLEKILSEAVPSTYKPHLYKDIKDWQRDLKQKEVRLQWDPDHSPYGGKPERRAIQLGLKGEMLEQFGQQEITLIEDVTDFVKEQHEYVKSRQLNHLMIPVERTTYINDAKTRNRIGISKENEEN</sequence>
<reference evidence="1 2" key="1">
    <citation type="submission" date="2018-06" db="EMBL/GenBank/DDBJ databases">
        <title>Mucibacter soli gen. nov., sp. nov., a new member of the family Chitinophagaceae producing mucin.</title>
        <authorList>
            <person name="Kim M.-K."/>
            <person name="Park S."/>
            <person name="Kim T.-S."/>
            <person name="Joung Y."/>
            <person name="Han J.-H."/>
            <person name="Kim S.B."/>
        </authorList>
    </citation>
    <scope>NUCLEOTIDE SEQUENCE [LARGE SCALE GENOMIC DNA]</scope>
    <source>
        <strain evidence="1 2">R1-15</strain>
    </source>
</reference>
<organism evidence="1 2">
    <name type="scientific">Taibaiella soli</name>
    <dbReference type="NCBI Taxonomy" id="1649169"/>
    <lineage>
        <taxon>Bacteria</taxon>
        <taxon>Pseudomonadati</taxon>
        <taxon>Bacteroidota</taxon>
        <taxon>Chitinophagia</taxon>
        <taxon>Chitinophagales</taxon>
        <taxon>Chitinophagaceae</taxon>
        <taxon>Taibaiella</taxon>
    </lineage>
</organism>
<comment type="caution">
    <text evidence="1">The sequence shown here is derived from an EMBL/GenBank/DDBJ whole genome shotgun (WGS) entry which is preliminary data.</text>
</comment>
<accession>A0A2W2ADD6</accession>
<dbReference type="PANTHER" id="PTHR38567:SF1">
    <property type="entry name" value="DUF4291 DOMAIN-CONTAINING PROTEIN"/>
    <property type="match status" value="1"/>
</dbReference>
<keyword evidence="2" id="KW-1185">Reference proteome</keyword>
<protein>
    <submittedName>
        <fullName evidence="1">DUF4291 domain-containing protein</fullName>
    </submittedName>
</protein>
<gene>
    <name evidence="1" type="ORF">DN068_16410</name>
</gene>
<dbReference type="Pfam" id="PF14124">
    <property type="entry name" value="DUF4291"/>
    <property type="match status" value="1"/>
</dbReference>